<gene>
    <name evidence="2" type="ORF">B0T19DRAFT_458502</name>
</gene>
<comment type="caution">
    <text evidence="2">The sequence shown here is derived from an EMBL/GenBank/DDBJ whole genome shotgun (WGS) entry which is preliminary data.</text>
</comment>
<dbReference type="Proteomes" id="UP001286456">
    <property type="component" value="Unassembled WGS sequence"/>
</dbReference>
<keyword evidence="3" id="KW-1185">Reference proteome</keyword>
<dbReference type="AlphaFoldDB" id="A0AAE0IY02"/>
<feature type="compositionally biased region" description="Polar residues" evidence="1">
    <location>
        <begin position="713"/>
        <end position="725"/>
    </location>
</feature>
<dbReference type="EMBL" id="JAUEPO010000002">
    <property type="protein sequence ID" value="KAK3333328.1"/>
    <property type="molecule type" value="Genomic_DNA"/>
</dbReference>
<name>A0AAE0IY02_9PEZI</name>
<reference evidence="2" key="2">
    <citation type="submission" date="2023-06" db="EMBL/GenBank/DDBJ databases">
        <authorList>
            <consortium name="Lawrence Berkeley National Laboratory"/>
            <person name="Haridas S."/>
            <person name="Hensen N."/>
            <person name="Bonometti L."/>
            <person name="Westerberg I."/>
            <person name="Brannstrom I.O."/>
            <person name="Guillou S."/>
            <person name="Cros-Aarteil S."/>
            <person name="Calhoun S."/>
            <person name="Kuo A."/>
            <person name="Mondo S."/>
            <person name="Pangilinan J."/>
            <person name="Riley R."/>
            <person name="Labutti K."/>
            <person name="Andreopoulos B."/>
            <person name="Lipzen A."/>
            <person name="Chen C."/>
            <person name="Yanf M."/>
            <person name="Daum C."/>
            <person name="Ng V."/>
            <person name="Clum A."/>
            <person name="Steindorff A."/>
            <person name="Ohm R."/>
            <person name="Martin F."/>
            <person name="Silar P."/>
            <person name="Natvig D."/>
            <person name="Lalanne C."/>
            <person name="Gautier V."/>
            <person name="Ament-Velasquez S.L."/>
            <person name="Kruys A."/>
            <person name="Hutchinson M.I."/>
            <person name="Powell A.J."/>
            <person name="Barry K."/>
            <person name="Miller A.N."/>
            <person name="Grigoriev I.V."/>
            <person name="Debuchy R."/>
            <person name="Gladieux P."/>
            <person name="Thoren M.H."/>
            <person name="Johannesson H."/>
        </authorList>
    </citation>
    <scope>NUCLEOTIDE SEQUENCE</scope>
    <source>
        <strain evidence="2">SMH4131-1</strain>
    </source>
</reference>
<feature type="region of interest" description="Disordered" evidence="1">
    <location>
        <begin position="585"/>
        <end position="743"/>
    </location>
</feature>
<proteinExistence type="predicted"/>
<evidence type="ECO:0000256" key="1">
    <source>
        <dbReference type="SAM" id="MobiDB-lite"/>
    </source>
</evidence>
<feature type="compositionally biased region" description="Basic residues" evidence="1">
    <location>
        <begin position="658"/>
        <end position="669"/>
    </location>
</feature>
<dbReference type="Gene3D" id="3.90.640.10">
    <property type="entry name" value="Actin, Chain A, domain 4"/>
    <property type="match status" value="1"/>
</dbReference>
<dbReference type="Gene3D" id="3.30.420.40">
    <property type="match status" value="2"/>
</dbReference>
<accession>A0AAE0IY02</accession>
<organism evidence="2 3">
    <name type="scientific">Cercophora scortea</name>
    <dbReference type="NCBI Taxonomy" id="314031"/>
    <lineage>
        <taxon>Eukaryota</taxon>
        <taxon>Fungi</taxon>
        <taxon>Dikarya</taxon>
        <taxon>Ascomycota</taxon>
        <taxon>Pezizomycotina</taxon>
        <taxon>Sordariomycetes</taxon>
        <taxon>Sordariomycetidae</taxon>
        <taxon>Sordariales</taxon>
        <taxon>Lasiosphaeriaceae</taxon>
        <taxon>Cercophora</taxon>
    </lineage>
</organism>
<feature type="compositionally biased region" description="Low complexity" evidence="1">
    <location>
        <begin position="671"/>
        <end position="703"/>
    </location>
</feature>
<protein>
    <submittedName>
        <fullName evidence="2">Uncharacterized protein</fullName>
    </submittedName>
</protein>
<evidence type="ECO:0000313" key="2">
    <source>
        <dbReference type="EMBL" id="KAK3333328.1"/>
    </source>
</evidence>
<sequence>MTRRTGRDQKTKDPAVLGIDLGSTALRAALVDFATQTLQPVQNLDVAQDSLFSKGDFPASCCPFSKNPLENVGEKAIELPRNVSAKYLMYLLANADDLVLEQYPLSHELRQRRGDAAFLATCRQILVQLLKNLRKRVDHVCEKKLLEYTEIVLTIPIQWEKPFQTVYVSIVAEAFGWEGKEDSISVALEADALAHYIINEEQRELEDWQYVLFLDFGGHSMSFSQFKLDQLGEITTFIEMSSGGCAGGSEMWSHYVSVIIADRLGRQGINDVDERRRWSLTKQFSNKKPSIIEDLRAGKVRTLLLYYGEPNGTPTVVVLSPADIKECFNRAMSAPIELAREKLKELAENDEASVGVVVSGGSLKTSQARENVFAGGFVDMKRVKFTSEMDFQYLSLVNCHGAALARTNNTTVQDFFKDGAALGIQVLHNALTNDLWSDDVYLLLDGKGAYQQQVFSKKKKGMQLKIVCDPHYGHRAARPDAPGLDGRSVKTLDINHCYDLFHLGSLGAGTTTIDAKMESEEGATVLNIIMSLNWGVRCRTTRTNRLLPIYFDPAHNSLHVDLDIMGEQVYNEQQRFIRGYEEPASAPVSLNPEDNDDPQPEPKGQSPAKPYQLRTKTEKKKPHRLEESTEPSSSRRKTRRLNSKSTIRARITNAPAPKAKKPARGRSVRKAGAAPPTRAGPATTSHAVSDSAPVDVDDVNSAADDFHDLKPGSQDSKLQQPSTSRADLRSQDTKGKAASRISTPMVGADPMIASYSPNSDGIVSPTPKPVTASTNLRHNHGRSLLRLGDAFAAGLTLTPARR</sequence>
<evidence type="ECO:0000313" key="3">
    <source>
        <dbReference type="Proteomes" id="UP001286456"/>
    </source>
</evidence>
<feature type="compositionally biased region" description="Basic and acidic residues" evidence="1">
    <location>
        <begin position="726"/>
        <end position="735"/>
    </location>
</feature>
<reference evidence="2" key="1">
    <citation type="journal article" date="2023" name="Mol. Phylogenet. Evol.">
        <title>Genome-scale phylogeny and comparative genomics of the fungal order Sordariales.</title>
        <authorList>
            <person name="Hensen N."/>
            <person name="Bonometti L."/>
            <person name="Westerberg I."/>
            <person name="Brannstrom I.O."/>
            <person name="Guillou S."/>
            <person name="Cros-Aarteil S."/>
            <person name="Calhoun S."/>
            <person name="Haridas S."/>
            <person name="Kuo A."/>
            <person name="Mondo S."/>
            <person name="Pangilinan J."/>
            <person name="Riley R."/>
            <person name="LaButti K."/>
            <person name="Andreopoulos B."/>
            <person name="Lipzen A."/>
            <person name="Chen C."/>
            <person name="Yan M."/>
            <person name="Daum C."/>
            <person name="Ng V."/>
            <person name="Clum A."/>
            <person name="Steindorff A."/>
            <person name="Ohm R.A."/>
            <person name="Martin F."/>
            <person name="Silar P."/>
            <person name="Natvig D.O."/>
            <person name="Lalanne C."/>
            <person name="Gautier V."/>
            <person name="Ament-Velasquez S.L."/>
            <person name="Kruys A."/>
            <person name="Hutchinson M.I."/>
            <person name="Powell A.J."/>
            <person name="Barry K."/>
            <person name="Miller A.N."/>
            <person name="Grigoriev I.V."/>
            <person name="Debuchy R."/>
            <person name="Gladieux P."/>
            <person name="Hiltunen Thoren M."/>
            <person name="Johannesson H."/>
        </authorList>
    </citation>
    <scope>NUCLEOTIDE SEQUENCE</scope>
    <source>
        <strain evidence="2">SMH4131-1</strain>
    </source>
</reference>